<dbReference type="Proteomes" id="UP000537131">
    <property type="component" value="Unassembled WGS sequence"/>
</dbReference>
<keyword evidence="3" id="KW-1185">Reference proteome</keyword>
<dbReference type="GO" id="GO:0004803">
    <property type="term" value="F:transposase activity"/>
    <property type="evidence" value="ECO:0007669"/>
    <property type="project" value="InterPro"/>
</dbReference>
<gene>
    <name evidence="2" type="ORF">HBE96_25105</name>
</gene>
<dbReference type="GO" id="GO:0003677">
    <property type="term" value="F:DNA binding"/>
    <property type="evidence" value="ECO:0007669"/>
    <property type="project" value="InterPro"/>
</dbReference>
<dbReference type="AlphaFoldDB" id="A0A7Y0ELV9"/>
<dbReference type="GO" id="GO:0006313">
    <property type="term" value="P:DNA transposition"/>
    <property type="evidence" value="ECO:0007669"/>
    <property type="project" value="InterPro"/>
</dbReference>
<evidence type="ECO:0000313" key="3">
    <source>
        <dbReference type="Proteomes" id="UP000537131"/>
    </source>
</evidence>
<protein>
    <submittedName>
        <fullName evidence="2">ISAs1 family transposase</fullName>
    </submittedName>
</protein>
<dbReference type="InterPro" id="IPR051698">
    <property type="entry name" value="Transposase_11-like"/>
</dbReference>
<organism evidence="2 3">
    <name type="scientific">Clostridium muellerianum</name>
    <dbReference type="NCBI Taxonomy" id="2716538"/>
    <lineage>
        <taxon>Bacteria</taxon>
        <taxon>Bacillati</taxon>
        <taxon>Bacillota</taxon>
        <taxon>Clostridia</taxon>
        <taxon>Eubacteriales</taxon>
        <taxon>Clostridiaceae</taxon>
        <taxon>Clostridium</taxon>
    </lineage>
</organism>
<proteinExistence type="predicted"/>
<dbReference type="InterPro" id="IPR002559">
    <property type="entry name" value="Transposase_11"/>
</dbReference>
<feature type="domain" description="Transposase IS4-like" evidence="1">
    <location>
        <begin position="5"/>
        <end position="64"/>
    </location>
</feature>
<reference evidence="2 3" key="1">
    <citation type="submission" date="2020-06" db="EMBL/GenBank/DDBJ databases">
        <title>Complete Genome Sequence of Clostridium muelleri sp. nov. P21T, an Acid-Alcohol Producing Acetogen Isolated from Old Hay.</title>
        <authorList>
            <person name="Duncan K.E."/>
            <person name="Tanner R.S."/>
        </authorList>
    </citation>
    <scope>NUCLEOTIDE SEQUENCE [LARGE SCALE GENOMIC DNA]</scope>
    <source>
        <strain evidence="2 3">P21</strain>
    </source>
</reference>
<dbReference type="NCBIfam" id="NF033564">
    <property type="entry name" value="transpos_ISAs1"/>
    <property type="match status" value="1"/>
</dbReference>
<comment type="caution">
    <text evidence="2">The sequence shown here is derived from an EMBL/GenBank/DDBJ whole genome shotgun (WGS) entry which is preliminary data.</text>
</comment>
<dbReference type="Pfam" id="PF01609">
    <property type="entry name" value="DDE_Tnp_1"/>
    <property type="match status" value="1"/>
</dbReference>
<dbReference type="PANTHER" id="PTHR30298">
    <property type="entry name" value="H REPEAT-ASSOCIATED PREDICTED TRANSPOSASE"/>
    <property type="match status" value="1"/>
</dbReference>
<dbReference type="InterPro" id="IPR047647">
    <property type="entry name" value="ISAs1_transpos"/>
</dbReference>
<accession>A0A7Y0ELV9</accession>
<evidence type="ECO:0000259" key="1">
    <source>
        <dbReference type="Pfam" id="PF01609"/>
    </source>
</evidence>
<dbReference type="EMBL" id="JABBNI010000067">
    <property type="protein sequence ID" value="NMM65861.1"/>
    <property type="molecule type" value="Genomic_DNA"/>
</dbReference>
<dbReference type="PANTHER" id="PTHR30298:SF0">
    <property type="entry name" value="PROTEIN YBFL-RELATED"/>
    <property type="match status" value="1"/>
</dbReference>
<sequence>MEKRYFISSLKNSIEEFGSAVRKHWGIESTHWFLDVVFKEDARRVRKDNGSQNLALLKRMALNILRKDTTEPKYSLKSKRFASSMDNDYLEQVLIKNFI</sequence>
<name>A0A7Y0ELV9_9CLOT</name>
<evidence type="ECO:0000313" key="2">
    <source>
        <dbReference type="EMBL" id="NMM65861.1"/>
    </source>
</evidence>
<dbReference type="RefSeq" id="WP_169300610.1">
    <property type="nucleotide sequence ID" value="NZ_JABBNI010000067.1"/>
</dbReference>